<feature type="region of interest" description="Disordered" evidence="1">
    <location>
        <begin position="1"/>
        <end position="31"/>
    </location>
</feature>
<organism evidence="2">
    <name type="scientific">Sesamum latifolium</name>
    <dbReference type="NCBI Taxonomy" id="2727402"/>
    <lineage>
        <taxon>Eukaryota</taxon>
        <taxon>Viridiplantae</taxon>
        <taxon>Streptophyta</taxon>
        <taxon>Embryophyta</taxon>
        <taxon>Tracheophyta</taxon>
        <taxon>Spermatophyta</taxon>
        <taxon>Magnoliopsida</taxon>
        <taxon>eudicotyledons</taxon>
        <taxon>Gunneridae</taxon>
        <taxon>Pentapetalae</taxon>
        <taxon>asterids</taxon>
        <taxon>lamiids</taxon>
        <taxon>Lamiales</taxon>
        <taxon>Pedaliaceae</taxon>
        <taxon>Sesamum</taxon>
    </lineage>
</organism>
<proteinExistence type="predicted"/>
<name>A0AAW2XP69_9LAMI</name>
<protein>
    <submittedName>
        <fullName evidence="2">Uncharacterized protein</fullName>
    </submittedName>
</protein>
<evidence type="ECO:0000313" key="2">
    <source>
        <dbReference type="EMBL" id="KAL0455959.1"/>
    </source>
</evidence>
<accession>A0AAW2XP69</accession>
<dbReference type="AlphaFoldDB" id="A0AAW2XP69"/>
<evidence type="ECO:0000256" key="1">
    <source>
        <dbReference type="SAM" id="MobiDB-lite"/>
    </source>
</evidence>
<reference evidence="2" key="1">
    <citation type="submission" date="2020-06" db="EMBL/GenBank/DDBJ databases">
        <authorList>
            <person name="Li T."/>
            <person name="Hu X."/>
            <person name="Zhang T."/>
            <person name="Song X."/>
            <person name="Zhang H."/>
            <person name="Dai N."/>
            <person name="Sheng W."/>
            <person name="Hou X."/>
            <person name="Wei L."/>
        </authorList>
    </citation>
    <scope>NUCLEOTIDE SEQUENCE</scope>
    <source>
        <strain evidence="2">KEN1</strain>
        <tissue evidence="2">Leaf</tissue>
    </source>
</reference>
<feature type="compositionally biased region" description="Low complexity" evidence="1">
    <location>
        <begin position="1"/>
        <end position="14"/>
    </location>
</feature>
<feature type="region of interest" description="Disordered" evidence="1">
    <location>
        <begin position="46"/>
        <end position="77"/>
    </location>
</feature>
<dbReference type="EMBL" id="JACGWN010000003">
    <property type="protein sequence ID" value="KAL0455959.1"/>
    <property type="molecule type" value="Genomic_DNA"/>
</dbReference>
<feature type="compositionally biased region" description="Low complexity" evidence="1">
    <location>
        <begin position="52"/>
        <end position="65"/>
    </location>
</feature>
<sequence length="77" mass="7877">MPPTSASGGSTPTSLAPMLPPPRVVDPIADPPRRKYLLRHLHGGIISRPIGSHSSNSLSSNSRTSGGVGPCSSSHPV</sequence>
<comment type="caution">
    <text evidence="2">The sequence shown here is derived from an EMBL/GenBank/DDBJ whole genome shotgun (WGS) entry which is preliminary data.</text>
</comment>
<gene>
    <name evidence="2" type="ORF">Slati_0935100</name>
</gene>
<reference evidence="2" key="2">
    <citation type="journal article" date="2024" name="Plant">
        <title>Genomic evolution and insights into agronomic trait innovations of Sesamum species.</title>
        <authorList>
            <person name="Miao H."/>
            <person name="Wang L."/>
            <person name="Qu L."/>
            <person name="Liu H."/>
            <person name="Sun Y."/>
            <person name="Le M."/>
            <person name="Wang Q."/>
            <person name="Wei S."/>
            <person name="Zheng Y."/>
            <person name="Lin W."/>
            <person name="Duan Y."/>
            <person name="Cao H."/>
            <person name="Xiong S."/>
            <person name="Wang X."/>
            <person name="Wei L."/>
            <person name="Li C."/>
            <person name="Ma Q."/>
            <person name="Ju M."/>
            <person name="Zhao R."/>
            <person name="Li G."/>
            <person name="Mu C."/>
            <person name="Tian Q."/>
            <person name="Mei H."/>
            <person name="Zhang T."/>
            <person name="Gao T."/>
            <person name="Zhang H."/>
        </authorList>
    </citation>
    <scope>NUCLEOTIDE SEQUENCE</scope>
    <source>
        <strain evidence="2">KEN1</strain>
    </source>
</reference>